<accession>A0A0F8ZYW1</accession>
<reference evidence="1" key="1">
    <citation type="journal article" date="2015" name="Nature">
        <title>Complex archaea that bridge the gap between prokaryotes and eukaryotes.</title>
        <authorList>
            <person name="Spang A."/>
            <person name="Saw J.H."/>
            <person name="Jorgensen S.L."/>
            <person name="Zaremba-Niedzwiedzka K."/>
            <person name="Martijn J."/>
            <person name="Lind A.E."/>
            <person name="van Eijk R."/>
            <person name="Schleper C."/>
            <person name="Guy L."/>
            <person name="Ettema T.J."/>
        </authorList>
    </citation>
    <scope>NUCLEOTIDE SEQUENCE</scope>
</reference>
<proteinExistence type="predicted"/>
<protein>
    <submittedName>
        <fullName evidence="1">Uncharacterized protein</fullName>
    </submittedName>
</protein>
<dbReference type="EMBL" id="LAZR01045319">
    <property type="protein sequence ID" value="KKK99157.1"/>
    <property type="molecule type" value="Genomic_DNA"/>
</dbReference>
<dbReference type="AlphaFoldDB" id="A0A0F8ZYW1"/>
<sequence>MIDEIDSELGAIIKKHGKLYGAKLLIKNDQLYAGEDLEEYKSHLKVNLQDVIRKGFADIIEIEIKETPTDEGITFHGNAIVIMTDKLPMFINDVVTYSLRKSK</sequence>
<gene>
    <name evidence="1" type="ORF">LCGC14_2635580</name>
</gene>
<name>A0A0F8ZYW1_9ZZZZ</name>
<evidence type="ECO:0000313" key="1">
    <source>
        <dbReference type="EMBL" id="KKK99157.1"/>
    </source>
</evidence>
<organism evidence="1">
    <name type="scientific">marine sediment metagenome</name>
    <dbReference type="NCBI Taxonomy" id="412755"/>
    <lineage>
        <taxon>unclassified sequences</taxon>
        <taxon>metagenomes</taxon>
        <taxon>ecological metagenomes</taxon>
    </lineage>
</organism>
<comment type="caution">
    <text evidence="1">The sequence shown here is derived from an EMBL/GenBank/DDBJ whole genome shotgun (WGS) entry which is preliminary data.</text>
</comment>